<evidence type="ECO:0000313" key="3">
    <source>
        <dbReference type="EMBL" id="ELA48212.1"/>
    </source>
</evidence>
<proteinExistence type="predicted"/>
<keyword evidence="2" id="KW-1133">Transmembrane helix</keyword>
<dbReference type="VEuPathDB" id="MicrosporidiaDB:VCUG_00253"/>
<dbReference type="GeneID" id="19878143"/>
<feature type="transmembrane region" description="Helical" evidence="2">
    <location>
        <begin position="39"/>
        <end position="61"/>
    </location>
</feature>
<accession>L2GXX1</accession>
<feature type="compositionally biased region" description="Polar residues" evidence="1">
    <location>
        <begin position="119"/>
        <end position="129"/>
    </location>
</feature>
<gene>
    <name evidence="3" type="ORF">VCUG_00253</name>
</gene>
<keyword evidence="4" id="KW-1185">Reference proteome</keyword>
<organism evidence="3 4">
    <name type="scientific">Vavraia culicis (isolate floridensis)</name>
    <name type="common">Microsporidian parasite</name>
    <dbReference type="NCBI Taxonomy" id="948595"/>
    <lineage>
        <taxon>Eukaryota</taxon>
        <taxon>Fungi</taxon>
        <taxon>Fungi incertae sedis</taxon>
        <taxon>Microsporidia</taxon>
        <taxon>Pleistophoridae</taxon>
        <taxon>Vavraia</taxon>
    </lineage>
</organism>
<dbReference type="HOGENOM" id="CLU_957124_0_0_1"/>
<keyword evidence="2" id="KW-0472">Membrane</keyword>
<feature type="region of interest" description="Disordered" evidence="1">
    <location>
        <begin position="250"/>
        <end position="291"/>
    </location>
</feature>
<dbReference type="EMBL" id="GL877406">
    <property type="protein sequence ID" value="ELA48212.1"/>
    <property type="molecule type" value="Genomic_DNA"/>
</dbReference>
<dbReference type="Proteomes" id="UP000011081">
    <property type="component" value="Unassembled WGS sequence"/>
</dbReference>
<feature type="region of interest" description="Disordered" evidence="1">
    <location>
        <begin position="105"/>
        <end position="141"/>
    </location>
</feature>
<dbReference type="InParanoid" id="L2GXX1"/>
<feature type="compositionally biased region" description="Basic and acidic residues" evidence="1">
    <location>
        <begin position="279"/>
        <end position="291"/>
    </location>
</feature>
<name>L2GXX1_VAVCU</name>
<dbReference type="RefSeq" id="XP_008073274.1">
    <property type="nucleotide sequence ID" value="XM_008075083.1"/>
</dbReference>
<evidence type="ECO:0000256" key="1">
    <source>
        <dbReference type="SAM" id="MobiDB-lite"/>
    </source>
</evidence>
<sequence length="291" mass="32842">MHGLLSSNSETLQFSLDDSPLDNNVAVRIGEVLRDRTDLALFVFVLGVSIVLLLVMIKYFVLQPIRFLNNLINGPAVHRYYARDVLNATMNDANLQRLSISSDEDSSSTRLLSPIFTGKKNNTTSSSLNGEMEDLSPENMESDLMSPSIVDEEVVFSINSGRNMQLIALPLSNSVNVPLPENLPENNAQLPETMARYPPSYEDAIAEETAVERWFRYDSLWLHDSATCSSRYDDIPSPYEEIMVSSHNSMNTAHSHVSSEYVANERENEQRTSSSTRNESSRNLRHRNYEE</sequence>
<evidence type="ECO:0000256" key="2">
    <source>
        <dbReference type="SAM" id="Phobius"/>
    </source>
</evidence>
<protein>
    <submittedName>
        <fullName evidence="3">Uncharacterized protein</fullName>
    </submittedName>
</protein>
<keyword evidence="2" id="KW-0812">Transmembrane</keyword>
<evidence type="ECO:0000313" key="4">
    <source>
        <dbReference type="Proteomes" id="UP000011081"/>
    </source>
</evidence>
<dbReference type="AlphaFoldDB" id="L2GXX1"/>
<reference evidence="4" key="1">
    <citation type="submission" date="2011-03" db="EMBL/GenBank/DDBJ databases">
        <title>The genome sequence of Vavraia culicis strain floridensis.</title>
        <authorList>
            <consortium name="The Broad Institute Genome Sequencing Platform"/>
            <person name="Cuomo C."/>
            <person name="Becnel J."/>
            <person name="Sanscrainte N."/>
            <person name="Young S.K."/>
            <person name="Zeng Q."/>
            <person name="Gargeya S."/>
            <person name="Fitzgerald M."/>
            <person name="Haas B."/>
            <person name="Abouelleil A."/>
            <person name="Alvarado L."/>
            <person name="Arachchi H.M."/>
            <person name="Berlin A."/>
            <person name="Chapman S.B."/>
            <person name="Gearin G."/>
            <person name="Goldberg J."/>
            <person name="Griggs A."/>
            <person name="Gujja S."/>
            <person name="Hansen M."/>
            <person name="Heiman D."/>
            <person name="Howarth C."/>
            <person name="Larimer J."/>
            <person name="Lui A."/>
            <person name="MacDonald P.J.P."/>
            <person name="McCowen C."/>
            <person name="Montmayeur A."/>
            <person name="Murphy C."/>
            <person name="Neiman D."/>
            <person name="Pearson M."/>
            <person name="Priest M."/>
            <person name="Roberts A."/>
            <person name="Saif S."/>
            <person name="Shea T."/>
            <person name="Sisk P."/>
            <person name="Stolte C."/>
            <person name="Sykes S."/>
            <person name="Wortman J."/>
            <person name="Nusbaum C."/>
            <person name="Birren B."/>
        </authorList>
    </citation>
    <scope>NUCLEOTIDE SEQUENCE [LARGE SCALE GENOMIC DNA]</scope>
    <source>
        <strain evidence="4">floridensis</strain>
    </source>
</reference>